<organism evidence="1 2">
    <name type="scientific">Persea americana</name>
    <name type="common">Avocado</name>
    <dbReference type="NCBI Taxonomy" id="3435"/>
    <lineage>
        <taxon>Eukaryota</taxon>
        <taxon>Viridiplantae</taxon>
        <taxon>Streptophyta</taxon>
        <taxon>Embryophyta</taxon>
        <taxon>Tracheophyta</taxon>
        <taxon>Spermatophyta</taxon>
        <taxon>Magnoliopsida</taxon>
        <taxon>Magnoliidae</taxon>
        <taxon>Laurales</taxon>
        <taxon>Lauraceae</taxon>
        <taxon>Persea</taxon>
    </lineage>
</organism>
<evidence type="ECO:0000313" key="1">
    <source>
        <dbReference type="EMBL" id="KAJ8622020.1"/>
    </source>
</evidence>
<proteinExistence type="predicted"/>
<keyword evidence="2" id="KW-1185">Reference proteome</keyword>
<dbReference type="EMBL" id="CM056818">
    <property type="protein sequence ID" value="KAJ8622020.1"/>
    <property type="molecule type" value="Genomic_DNA"/>
</dbReference>
<reference evidence="1 2" key="1">
    <citation type="journal article" date="2022" name="Hortic Res">
        <title>A haplotype resolved chromosomal level avocado genome allows analysis of novel avocado genes.</title>
        <authorList>
            <person name="Nath O."/>
            <person name="Fletcher S.J."/>
            <person name="Hayward A."/>
            <person name="Shaw L.M."/>
            <person name="Masouleh A.K."/>
            <person name="Furtado A."/>
            <person name="Henry R.J."/>
            <person name="Mitter N."/>
        </authorList>
    </citation>
    <scope>NUCLEOTIDE SEQUENCE [LARGE SCALE GENOMIC DNA]</scope>
    <source>
        <strain evidence="2">cv. Hass</strain>
    </source>
</reference>
<protein>
    <submittedName>
        <fullName evidence="1">Uncharacterized protein</fullName>
    </submittedName>
</protein>
<dbReference type="Proteomes" id="UP001234297">
    <property type="component" value="Chromosome 10"/>
</dbReference>
<name>A0ACC2KLJ6_PERAE</name>
<evidence type="ECO:0000313" key="2">
    <source>
        <dbReference type="Proteomes" id="UP001234297"/>
    </source>
</evidence>
<comment type="caution">
    <text evidence="1">The sequence shown here is derived from an EMBL/GenBank/DDBJ whole genome shotgun (WGS) entry which is preliminary data.</text>
</comment>
<gene>
    <name evidence="1" type="ORF">MRB53_030549</name>
</gene>
<sequence length="82" mass="8706">MEGVVAVHELHIWAITVGMVLLACYVTITPDADADLVLDKGSDGGGEAEMMMGRVCVGLEMERKMMDGDEGMRCAGGDEEGE</sequence>
<accession>A0ACC2KLJ6</accession>